<gene>
    <name evidence="1" type="ORF">HMPREF0813_01426</name>
</gene>
<accession>E6J2D6</accession>
<dbReference type="EMBL" id="AECT01000035">
    <property type="protein sequence ID" value="EFU22072.1"/>
    <property type="molecule type" value="Genomic_DNA"/>
</dbReference>
<evidence type="ECO:0000313" key="1">
    <source>
        <dbReference type="EMBL" id="EFU22072.1"/>
    </source>
</evidence>
<dbReference type="AlphaFoldDB" id="E6J2D6"/>
<reference evidence="1 2" key="1">
    <citation type="submission" date="2010-11" db="EMBL/GenBank/DDBJ databases">
        <authorList>
            <person name="Weinstock G."/>
            <person name="Sodergren E."/>
            <person name="Clifton S."/>
            <person name="Fulton L."/>
            <person name="Fulton B."/>
            <person name="Courtney L."/>
            <person name="Fronick C."/>
            <person name="Harrison M."/>
            <person name="Strong C."/>
            <person name="Farmer C."/>
            <person name="Delahaunty K."/>
            <person name="Markovic C."/>
            <person name="Hall O."/>
            <person name="Minx P."/>
            <person name="Tomlinson C."/>
            <person name="Mitreva M."/>
            <person name="Hou S."/>
            <person name="Chen J."/>
            <person name="Wollam A."/>
            <person name="Pepin K.H."/>
            <person name="Johnson M."/>
            <person name="Bhonagiri V."/>
            <person name="Zhang X."/>
            <person name="Suruliraj S."/>
            <person name="Warren W."/>
            <person name="Chinwalla A."/>
            <person name="Mardis E.R."/>
            <person name="Wilson R.K."/>
        </authorList>
    </citation>
    <scope>NUCLEOTIDE SEQUENCE [LARGE SCALE GENOMIC DNA]</scope>
    <source>
        <strain evidence="1 2">F0211</strain>
    </source>
</reference>
<comment type="caution">
    <text evidence="1">The sequence shown here is derived from an EMBL/GenBank/DDBJ whole genome shotgun (WGS) entry which is preliminary data.</text>
</comment>
<proteinExistence type="predicted"/>
<protein>
    <submittedName>
        <fullName evidence="1">Uncharacterized protein</fullName>
    </submittedName>
</protein>
<name>E6J2D6_STRAP</name>
<sequence>MIGLFIHCSSSEEHLITLAGVGLRTKNRKLLVLSHSLADKMKE</sequence>
<dbReference type="Proteomes" id="UP000002973">
    <property type="component" value="Unassembled WGS sequence"/>
</dbReference>
<evidence type="ECO:0000313" key="2">
    <source>
        <dbReference type="Proteomes" id="UP000002973"/>
    </source>
</evidence>
<organism evidence="1 2">
    <name type="scientific">Streptococcus anginosus F0211</name>
    <dbReference type="NCBI Taxonomy" id="706437"/>
    <lineage>
        <taxon>Bacteria</taxon>
        <taxon>Bacillati</taxon>
        <taxon>Bacillota</taxon>
        <taxon>Bacilli</taxon>
        <taxon>Lactobacillales</taxon>
        <taxon>Streptococcaceae</taxon>
        <taxon>Streptococcus</taxon>
        <taxon>Streptococcus anginosus group</taxon>
    </lineage>
</organism>